<dbReference type="EMBL" id="CYZX01000017">
    <property type="protein sequence ID" value="CUO82126.1"/>
    <property type="molecule type" value="Genomic_DNA"/>
</dbReference>
<dbReference type="AlphaFoldDB" id="A0A174I7R7"/>
<dbReference type="RefSeq" id="WP_055266834.1">
    <property type="nucleotide sequence ID" value="NZ_CABIXQ010000017.1"/>
</dbReference>
<protein>
    <submittedName>
        <fullName evidence="1">Uncharacterized protein</fullName>
    </submittedName>
</protein>
<gene>
    <name evidence="1" type="ORF">ERS852471_02382</name>
</gene>
<reference evidence="1 2" key="1">
    <citation type="submission" date="2015-09" db="EMBL/GenBank/DDBJ databases">
        <authorList>
            <consortium name="Pathogen Informatics"/>
        </authorList>
    </citation>
    <scope>NUCLEOTIDE SEQUENCE [LARGE SCALE GENOMIC DNA]</scope>
    <source>
        <strain evidence="1 2">2789STDY5834856</strain>
    </source>
</reference>
<evidence type="ECO:0000313" key="1">
    <source>
        <dbReference type="EMBL" id="CUO82126.1"/>
    </source>
</evidence>
<accession>A0A174I7R7</accession>
<evidence type="ECO:0000313" key="2">
    <source>
        <dbReference type="Proteomes" id="UP000095594"/>
    </source>
</evidence>
<sequence length="118" mass="14425">MNEINVEDAVIKSVRMYNDDYELFKLLAKENGITQAEFMHNLIDGFQKNNLQYKNEKYQEEKCCEGRLLDEIILEKDEEIKIRDEKISLLYKECKRYFDNDIKYRLEKLELEFKLKKR</sequence>
<organism evidence="1 2">
    <name type="scientific">Clostridium disporicum</name>
    <dbReference type="NCBI Taxonomy" id="84024"/>
    <lineage>
        <taxon>Bacteria</taxon>
        <taxon>Bacillati</taxon>
        <taxon>Bacillota</taxon>
        <taxon>Clostridia</taxon>
        <taxon>Eubacteriales</taxon>
        <taxon>Clostridiaceae</taxon>
        <taxon>Clostridium</taxon>
    </lineage>
</organism>
<dbReference type="Proteomes" id="UP000095594">
    <property type="component" value="Unassembled WGS sequence"/>
</dbReference>
<name>A0A174I7R7_9CLOT</name>
<proteinExistence type="predicted"/>